<dbReference type="Proteomes" id="UP000199055">
    <property type="component" value="Unassembled WGS sequence"/>
</dbReference>
<keyword evidence="4" id="KW-1185">Reference proteome</keyword>
<evidence type="ECO:0000259" key="2">
    <source>
        <dbReference type="Pfam" id="PF13581"/>
    </source>
</evidence>
<dbReference type="Pfam" id="PF13581">
    <property type="entry name" value="HATPase_c_2"/>
    <property type="match status" value="1"/>
</dbReference>
<sequence>MALSPGTMTLPGPVGVCPDLRQETFELPAQPFSVADARDRVFERLLQWGFAPEACHTARLVVSELFTNAVLHTDSDRIGCLLYVADNQIRVEVRDQGSYASTPVLCFPRADEERGRGLQLIESLTQAWGVESAGLGLGHIVWAVIRP</sequence>
<dbReference type="GO" id="GO:0004674">
    <property type="term" value="F:protein serine/threonine kinase activity"/>
    <property type="evidence" value="ECO:0007669"/>
    <property type="project" value="UniProtKB-KW"/>
</dbReference>
<dbReference type="AlphaFoldDB" id="A0A1H8ZEI2"/>
<protein>
    <submittedName>
        <fullName evidence="3">Anti-sigma regulatory factor (Ser/Thr protein kinase)</fullName>
    </submittedName>
</protein>
<dbReference type="CDD" id="cd16936">
    <property type="entry name" value="HATPase_RsbW-like"/>
    <property type="match status" value="1"/>
</dbReference>
<dbReference type="InterPro" id="IPR050267">
    <property type="entry name" value="Anti-sigma-factor_SerPK"/>
</dbReference>
<dbReference type="EMBL" id="FOET01000001">
    <property type="protein sequence ID" value="SEP62783.1"/>
    <property type="molecule type" value="Genomic_DNA"/>
</dbReference>
<dbReference type="PANTHER" id="PTHR35526:SF3">
    <property type="entry name" value="ANTI-SIGMA-F FACTOR RSBW"/>
    <property type="match status" value="1"/>
</dbReference>
<keyword evidence="1" id="KW-0723">Serine/threonine-protein kinase</keyword>
<evidence type="ECO:0000256" key="1">
    <source>
        <dbReference type="ARBA" id="ARBA00022527"/>
    </source>
</evidence>
<proteinExistence type="predicted"/>
<keyword evidence="3" id="KW-0808">Transferase</keyword>
<dbReference type="InterPro" id="IPR003594">
    <property type="entry name" value="HATPase_dom"/>
</dbReference>
<reference evidence="3 4" key="1">
    <citation type="submission" date="2016-10" db="EMBL/GenBank/DDBJ databases">
        <authorList>
            <person name="de Groot N.N."/>
        </authorList>
    </citation>
    <scope>NUCLEOTIDE SEQUENCE [LARGE SCALE GENOMIC DNA]</scope>
    <source>
        <strain evidence="3 4">CGMCC 4.3519</strain>
    </source>
</reference>
<dbReference type="STRING" id="403935.SAMN05216481_101488"/>
<evidence type="ECO:0000313" key="4">
    <source>
        <dbReference type="Proteomes" id="UP000199055"/>
    </source>
</evidence>
<keyword evidence="3" id="KW-0418">Kinase</keyword>
<organism evidence="3 4">
    <name type="scientific">Streptomyces radiopugnans</name>
    <dbReference type="NCBI Taxonomy" id="403935"/>
    <lineage>
        <taxon>Bacteria</taxon>
        <taxon>Bacillati</taxon>
        <taxon>Actinomycetota</taxon>
        <taxon>Actinomycetes</taxon>
        <taxon>Kitasatosporales</taxon>
        <taxon>Streptomycetaceae</taxon>
        <taxon>Streptomyces</taxon>
    </lineage>
</organism>
<gene>
    <name evidence="3" type="ORF">SAMN05216481_101488</name>
</gene>
<name>A0A1H8ZEI2_9ACTN</name>
<evidence type="ECO:0000313" key="3">
    <source>
        <dbReference type="EMBL" id="SEP62783.1"/>
    </source>
</evidence>
<feature type="domain" description="Histidine kinase/HSP90-like ATPase" evidence="2">
    <location>
        <begin position="27"/>
        <end position="130"/>
    </location>
</feature>
<dbReference type="InterPro" id="IPR036890">
    <property type="entry name" value="HATPase_C_sf"/>
</dbReference>
<dbReference type="PANTHER" id="PTHR35526">
    <property type="entry name" value="ANTI-SIGMA-F FACTOR RSBW-RELATED"/>
    <property type="match status" value="1"/>
</dbReference>
<dbReference type="Gene3D" id="3.30.565.10">
    <property type="entry name" value="Histidine kinase-like ATPase, C-terminal domain"/>
    <property type="match status" value="1"/>
</dbReference>
<accession>A0A1H8ZEI2</accession>
<dbReference type="SUPFAM" id="SSF55874">
    <property type="entry name" value="ATPase domain of HSP90 chaperone/DNA topoisomerase II/histidine kinase"/>
    <property type="match status" value="1"/>
</dbReference>